<protein>
    <submittedName>
        <fullName evidence="2">Uncharacterized protein</fullName>
    </submittedName>
</protein>
<reference evidence="2" key="1">
    <citation type="submission" date="2016-02" db="EMBL/GenBank/DDBJ databases">
        <title>RNAseq analyses of the midgut from blood- or serum-fed Ixodes ricinus ticks.</title>
        <authorList>
            <person name="Perner J."/>
            <person name="Provaznik J."/>
            <person name="Schrenkova J."/>
            <person name="Urbanova V."/>
            <person name="Ribeiro J.M."/>
            <person name="Kopacek P."/>
        </authorList>
    </citation>
    <scope>NUCLEOTIDE SEQUENCE</scope>
    <source>
        <tissue evidence="2">Gut</tissue>
    </source>
</reference>
<dbReference type="AlphaFoldDB" id="A0A131XX67"/>
<feature type="compositionally biased region" description="Acidic residues" evidence="1">
    <location>
        <begin position="234"/>
        <end position="246"/>
    </location>
</feature>
<evidence type="ECO:0000313" key="2">
    <source>
        <dbReference type="EMBL" id="JAP70848.1"/>
    </source>
</evidence>
<evidence type="ECO:0000256" key="1">
    <source>
        <dbReference type="SAM" id="MobiDB-lite"/>
    </source>
</evidence>
<feature type="region of interest" description="Disordered" evidence="1">
    <location>
        <begin position="219"/>
        <end position="246"/>
    </location>
</feature>
<sequence>MYYSPSVGFLEGDGGGVYLGGCTTTSTTATASSMSHSAAWDPTTSSLAGHGCLSSAWVHRVPENMPWALCSAPPQEQQVVRFTAPVPVQASAWEQVVSSWGPAEEVRPRRQLKRHAQVPEDSLLRPCKQLITEEKMVAQMSGLSLDTVDMQLALPQEGVCSTPLPQDASVQEPKEGQLLLCPELQQCVAVRDPLLPIVEDMRKRASMALVVWQPKVNLVDPPKESKENGAANTADEETVDEDCMDL</sequence>
<name>A0A131XX67_IXORI</name>
<proteinExistence type="evidence at transcript level"/>
<dbReference type="EMBL" id="GEFM01004948">
    <property type="protein sequence ID" value="JAP70848.1"/>
    <property type="molecule type" value="mRNA"/>
</dbReference>
<organism evidence="2">
    <name type="scientific">Ixodes ricinus</name>
    <name type="common">Common tick</name>
    <name type="synonym">Acarus ricinus</name>
    <dbReference type="NCBI Taxonomy" id="34613"/>
    <lineage>
        <taxon>Eukaryota</taxon>
        <taxon>Metazoa</taxon>
        <taxon>Ecdysozoa</taxon>
        <taxon>Arthropoda</taxon>
        <taxon>Chelicerata</taxon>
        <taxon>Arachnida</taxon>
        <taxon>Acari</taxon>
        <taxon>Parasitiformes</taxon>
        <taxon>Ixodida</taxon>
        <taxon>Ixodoidea</taxon>
        <taxon>Ixodidae</taxon>
        <taxon>Ixodinae</taxon>
        <taxon>Ixodes</taxon>
    </lineage>
</organism>
<accession>A0A131XX67</accession>